<dbReference type="EMBL" id="BGPR01020036">
    <property type="protein sequence ID" value="GBN83643.1"/>
    <property type="molecule type" value="Genomic_DNA"/>
</dbReference>
<reference evidence="1 3" key="1">
    <citation type="journal article" date="2019" name="Sci. Rep.">
        <title>Orb-weaving spider Araneus ventricosus genome elucidates the spidroin gene catalogue.</title>
        <authorList>
            <person name="Kono N."/>
            <person name="Nakamura H."/>
            <person name="Ohtoshi R."/>
            <person name="Moran D.A.P."/>
            <person name="Shinohara A."/>
            <person name="Yoshida Y."/>
            <person name="Fujiwara M."/>
            <person name="Mori M."/>
            <person name="Tomita M."/>
            <person name="Arakawa K."/>
        </authorList>
    </citation>
    <scope>NUCLEOTIDE SEQUENCE [LARGE SCALE GENOMIC DNA]</scope>
</reference>
<evidence type="ECO:0000313" key="2">
    <source>
        <dbReference type="EMBL" id="GBN83643.1"/>
    </source>
</evidence>
<organism evidence="1 3">
    <name type="scientific">Araneus ventricosus</name>
    <name type="common">Orbweaver spider</name>
    <name type="synonym">Epeira ventricosa</name>
    <dbReference type="NCBI Taxonomy" id="182803"/>
    <lineage>
        <taxon>Eukaryota</taxon>
        <taxon>Metazoa</taxon>
        <taxon>Ecdysozoa</taxon>
        <taxon>Arthropoda</taxon>
        <taxon>Chelicerata</taxon>
        <taxon>Arachnida</taxon>
        <taxon>Araneae</taxon>
        <taxon>Araneomorphae</taxon>
        <taxon>Entelegynae</taxon>
        <taxon>Araneoidea</taxon>
        <taxon>Araneidae</taxon>
        <taxon>Araneus</taxon>
    </lineage>
</organism>
<protein>
    <submittedName>
        <fullName evidence="1">Uncharacterized protein</fullName>
    </submittedName>
</protein>
<evidence type="ECO:0000313" key="1">
    <source>
        <dbReference type="EMBL" id="GBN83641.1"/>
    </source>
</evidence>
<evidence type="ECO:0000313" key="3">
    <source>
        <dbReference type="Proteomes" id="UP000499080"/>
    </source>
</evidence>
<accession>A0A4Y2S6P0</accession>
<proteinExistence type="predicted"/>
<name>A0A4Y2S6P0_ARAVE</name>
<dbReference type="AlphaFoldDB" id="A0A4Y2S6P0"/>
<dbReference type="EMBL" id="BGPR01020036">
    <property type="protein sequence ID" value="GBN83641.1"/>
    <property type="molecule type" value="Genomic_DNA"/>
</dbReference>
<dbReference type="Proteomes" id="UP000499080">
    <property type="component" value="Unassembled WGS sequence"/>
</dbReference>
<keyword evidence="3" id="KW-1185">Reference proteome</keyword>
<comment type="caution">
    <text evidence="1">The sequence shown here is derived from an EMBL/GenBank/DDBJ whole genome shotgun (WGS) entry which is preliminary data.</text>
</comment>
<sequence>MQFEGDFDTDLVMLNRSQMTRMSPQLASPSPIFHTTLSGGRLTHVRLNVYEAYKHGESSVESGYEPGALWLRDLITWLPWPFEGRKAS</sequence>
<gene>
    <name evidence="1" type="ORF">AVEN_43491_1</name>
    <name evidence="2" type="ORF">AVEN_43493_1</name>
</gene>